<feature type="domain" description="Disease resistance protein winged helix" evidence="12">
    <location>
        <begin position="417"/>
        <end position="487"/>
    </location>
</feature>
<name>A0AAW2WGJ6_SESRA</name>
<dbReference type="Gene3D" id="3.80.10.10">
    <property type="entry name" value="Ribonuclease Inhibitor"/>
    <property type="match status" value="1"/>
</dbReference>
<dbReference type="Gene3D" id="1.10.8.430">
    <property type="entry name" value="Helical domain of apoptotic protease-activating factors"/>
    <property type="match status" value="1"/>
</dbReference>
<dbReference type="Pfam" id="PF23559">
    <property type="entry name" value="WHD_DRP"/>
    <property type="match status" value="1"/>
</dbReference>
<dbReference type="InterPro" id="IPR044974">
    <property type="entry name" value="Disease_R_plants"/>
</dbReference>
<dbReference type="FunFam" id="3.40.50.300:FF:001091">
    <property type="entry name" value="Probable disease resistance protein At1g61300"/>
    <property type="match status" value="1"/>
</dbReference>
<dbReference type="PANTHER" id="PTHR23155:SF1152">
    <property type="entry name" value="AAA+ ATPASE DOMAIN-CONTAINING PROTEIN"/>
    <property type="match status" value="1"/>
</dbReference>
<dbReference type="AlphaFoldDB" id="A0AAW2WGJ6"/>
<dbReference type="PANTHER" id="PTHR23155">
    <property type="entry name" value="DISEASE RESISTANCE PROTEIN RP"/>
    <property type="match status" value="1"/>
</dbReference>
<dbReference type="InterPro" id="IPR058922">
    <property type="entry name" value="WHD_DRP"/>
</dbReference>
<evidence type="ECO:0000256" key="3">
    <source>
        <dbReference type="ARBA" id="ARBA00008894"/>
    </source>
</evidence>
<reference evidence="13" key="1">
    <citation type="submission" date="2020-06" db="EMBL/GenBank/DDBJ databases">
        <authorList>
            <person name="Li T."/>
            <person name="Hu X."/>
            <person name="Zhang T."/>
            <person name="Song X."/>
            <person name="Zhang H."/>
            <person name="Dai N."/>
            <person name="Sheng W."/>
            <person name="Hou X."/>
            <person name="Wei L."/>
        </authorList>
    </citation>
    <scope>NUCLEOTIDE SEQUENCE</scope>
    <source>
        <strain evidence="13">G02</strain>
        <tissue evidence="13">Leaf</tissue>
    </source>
</reference>
<reference evidence="13" key="2">
    <citation type="journal article" date="2024" name="Plant">
        <title>Genomic evolution and insights into agronomic trait innovations of Sesamum species.</title>
        <authorList>
            <person name="Miao H."/>
            <person name="Wang L."/>
            <person name="Qu L."/>
            <person name="Liu H."/>
            <person name="Sun Y."/>
            <person name="Le M."/>
            <person name="Wang Q."/>
            <person name="Wei S."/>
            <person name="Zheng Y."/>
            <person name="Lin W."/>
            <person name="Duan Y."/>
            <person name="Cao H."/>
            <person name="Xiong S."/>
            <person name="Wang X."/>
            <person name="Wei L."/>
            <person name="Li C."/>
            <person name="Ma Q."/>
            <person name="Ju M."/>
            <person name="Zhao R."/>
            <person name="Li G."/>
            <person name="Mu C."/>
            <person name="Tian Q."/>
            <person name="Mei H."/>
            <person name="Zhang T."/>
            <person name="Gao T."/>
            <person name="Zhang H."/>
        </authorList>
    </citation>
    <scope>NUCLEOTIDE SEQUENCE</scope>
    <source>
        <strain evidence="13">G02</strain>
    </source>
</reference>
<dbReference type="FunFam" id="1.10.10.10:FF:000322">
    <property type="entry name" value="Probable disease resistance protein At1g63360"/>
    <property type="match status" value="1"/>
</dbReference>
<evidence type="ECO:0000256" key="5">
    <source>
        <dbReference type="ARBA" id="ARBA00022614"/>
    </source>
</evidence>
<dbReference type="InterPro" id="IPR027417">
    <property type="entry name" value="P-loop_NTPase"/>
</dbReference>
<keyword evidence="7" id="KW-0677">Repeat</keyword>
<dbReference type="SUPFAM" id="SSF52047">
    <property type="entry name" value="RNI-like"/>
    <property type="match status" value="1"/>
</dbReference>
<dbReference type="Pfam" id="PF00931">
    <property type="entry name" value="NB-ARC"/>
    <property type="match status" value="1"/>
</dbReference>
<dbReference type="GO" id="GO:0043531">
    <property type="term" value="F:ADP binding"/>
    <property type="evidence" value="ECO:0007669"/>
    <property type="project" value="InterPro"/>
</dbReference>
<keyword evidence="5" id="KW-0433">Leucine-rich repeat</keyword>
<proteinExistence type="inferred from homology"/>
<evidence type="ECO:0000256" key="4">
    <source>
        <dbReference type="ARBA" id="ARBA00022490"/>
    </source>
</evidence>
<sequence>MAVAAYASLVSLSDVLDNVQHPSRRHRLHLDKEQIGGLQQKVQFLQDFLELHSQRISPEMEDLARQLAVVADEADDIIDFHVVNQLCERSQDKTHHMAALSSFRQDIDKIIKEIDSFKEKLTMQVKEERVDFQEQQPIVSLSVGSTALPSSDKNRMVGFDEPLLQVVDELTRDESNLQVLPIVGMGGIGKTTLAQNVFDHPYIVNRFDIRIWFTISQQYSVQEILQKYFFKDKKDKTSSTDQLGVAELGVRLHKLLCGERYLIIMDDVWSIKAWEDFMLYFPNNGNGSRILVTTRLLDVARPLGFDNHYISVKFLDEDKSWELLCEKVFAQKSCPYIKLEEIGRNIARCCRGLPLAIVVIGGLLAKFNNARERWEFVAENVTSFVNSGDDDYCFKILSLSYNSLPIHLKPCFLHMRIFPEGKEIRATKLIKLWIGEGFLKPVGGKSLEEAAKEYLKNLADRNLILIRKWTRTGKIKICSVHDIIRELCIRESEREHLIFVPKAQKIPISILREDHVCFLCGHSSNRQNKIPLQVVVGLQSTTVASPSVCKACNNIYQNLNKLRWVKVFKSVHDESHVTSPLHTKLRYLKVKGYEETKENRKLIILGTISLLWNLRILDLHYIDSTSLSEVWEMPKLRHFNVYNSSFPNPVEGQDSTILENLSTICVRDFCCSKEIVNRLPNLQKLSVQWSFSGDDSLVQLNKLESLRLHITCLKLEDIALLTSLTKLSLYDCDFLWKEMTIIGSSLPNLEVLELYIAFNGREWSPIEGEFLRLKVLVIASPNLEQWGAEDIHFPNLHRLYLQLMRKLTEIPLSIGDINTLQSIHLNYECSWSAVKSAIEILEDQKEKENESLQVYVNGKQVDKEQVFSDYDVFLDSDEEQVSVVSDQVQVLLDSDEEQVFSNSDDEQS</sequence>
<keyword evidence="9" id="KW-0611">Plant defense</keyword>
<gene>
    <name evidence="13" type="ORF">Sradi_0034800</name>
</gene>
<dbReference type="PRINTS" id="PR00364">
    <property type="entry name" value="DISEASERSIST"/>
</dbReference>
<evidence type="ECO:0000256" key="2">
    <source>
        <dbReference type="ARBA" id="ARBA00004496"/>
    </source>
</evidence>
<dbReference type="GO" id="GO:0009626">
    <property type="term" value="P:plant-type hypersensitive response"/>
    <property type="evidence" value="ECO:0007669"/>
    <property type="project" value="UniProtKB-KW"/>
</dbReference>
<dbReference type="InterPro" id="IPR042197">
    <property type="entry name" value="Apaf_helical"/>
</dbReference>
<evidence type="ECO:0000259" key="11">
    <source>
        <dbReference type="Pfam" id="PF00931"/>
    </source>
</evidence>
<evidence type="ECO:0000256" key="10">
    <source>
        <dbReference type="ARBA" id="ARBA00022840"/>
    </source>
</evidence>
<comment type="subcellular location">
    <subcellularLocation>
        <location evidence="2">Cytoplasm</location>
    </subcellularLocation>
</comment>
<dbReference type="Gene3D" id="3.40.50.300">
    <property type="entry name" value="P-loop containing nucleotide triphosphate hydrolases"/>
    <property type="match status" value="1"/>
</dbReference>
<dbReference type="EMBL" id="JACGWJ010000001">
    <property type="protein sequence ID" value="KAL0440959.1"/>
    <property type="molecule type" value="Genomic_DNA"/>
</dbReference>
<comment type="similarity">
    <text evidence="3">Belongs to the disease resistance NB-LRR family.</text>
</comment>
<dbReference type="Gene3D" id="1.10.10.10">
    <property type="entry name" value="Winged helix-like DNA-binding domain superfamily/Winged helix DNA-binding domain"/>
    <property type="match status" value="1"/>
</dbReference>
<feature type="domain" description="NB-ARC" evidence="11">
    <location>
        <begin position="163"/>
        <end position="333"/>
    </location>
</feature>
<evidence type="ECO:0000313" key="13">
    <source>
        <dbReference type="EMBL" id="KAL0440959.1"/>
    </source>
</evidence>
<protein>
    <submittedName>
        <fullName evidence="13">Disease resistance protein</fullName>
    </submittedName>
</protein>
<keyword evidence="8" id="KW-0547">Nucleotide-binding</keyword>
<evidence type="ECO:0000256" key="6">
    <source>
        <dbReference type="ARBA" id="ARBA00022667"/>
    </source>
</evidence>
<dbReference type="GO" id="GO:0051607">
    <property type="term" value="P:defense response to virus"/>
    <property type="evidence" value="ECO:0007669"/>
    <property type="project" value="UniProtKB-ARBA"/>
</dbReference>
<accession>A0AAW2WGJ6</accession>
<dbReference type="InterPro" id="IPR002182">
    <property type="entry name" value="NB-ARC"/>
</dbReference>
<dbReference type="GO" id="GO:0005737">
    <property type="term" value="C:cytoplasm"/>
    <property type="evidence" value="ECO:0007669"/>
    <property type="project" value="UniProtKB-SubCell"/>
</dbReference>
<dbReference type="Gene3D" id="1.20.5.4130">
    <property type="match status" value="1"/>
</dbReference>
<evidence type="ECO:0000259" key="12">
    <source>
        <dbReference type="Pfam" id="PF23559"/>
    </source>
</evidence>
<comment type="caution">
    <text evidence="13">The sequence shown here is derived from an EMBL/GenBank/DDBJ whole genome shotgun (WGS) entry which is preliminary data.</text>
</comment>
<keyword evidence="10" id="KW-0067">ATP-binding</keyword>
<dbReference type="InterPro" id="IPR032675">
    <property type="entry name" value="LRR_dom_sf"/>
</dbReference>
<dbReference type="InterPro" id="IPR036388">
    <property type="entry name" value="WH-like_DNA-bd_sf"/>
</dbReference>
<dbReference type="GO" id="GO:0005524">
    <property type="term" value="F:ATP binding"/>
    <property type="evidence" value="ECO:0007669"/>
    <property type="project" value="UniProtKB-KW"/>
</dbReference>
<organism evidence="13">
    <name type="scientific">Sesamum radiatum</name>
    <name type="common">Black benniseed</name>
    <dbReference type="NCBI Taxonomy" id="300843"/>
    <lineage>
        <taxon>Eukaryota</taxon>
        <taxon>Viridiplantae</taxon>
        <taxon>Streptophyta</taxon>
        <taxon>Embryophyta</taxon>
        <taxon>Tracheophyta</taxon>
        <taxon>Spermatophyta</taxon>
        <taxon>Magnoliopsida</taxon>
        <taxon>eudicotyledons</taxon>
        <taxon>Gunneridae</taxon>
        <taxon>Pentapetalae</taxon>
        <taxon>asterids</taxon>
        <taxon>lamiids</taxon>
        <taxon>Lamiales</taxon>
        <taxon>Pedaliaceae</taxon>
        <taxon>Sesamum</taxon>
    </lineage>
</organism>
<keyword evidence="4" id="KW-0963">Cytoplasm</keyword>
<evidence type="ECO:0000256" key="9">
    <source>
        <dbReference type="ARBA" id="ARBA00022821"/>
    </source>
</evidence>
<keyword evidence="6" id="KW-0381">Hypersensitive response</keyword>
<comment type="function">
    <text evidence="1">Confers resistance to late blight (Phytophthora infestans) races carrying the avirulence gene Avr1. Resistance proteins guard the plant against pathogens that contain an appropriate avirulence protein via an indirect interaction with this avirulence protein. That triggers a defense system including the hypersensitive response, which restricts the pathogen growth.</text>
</comment>
<evidence type="ECO:0000256" key="8">
    <source>
        <dbReference type="ARBA" id="ARBA00022741"/>
    </source>
</evidence>
<dbReference type="SUPFAM" id="SSF52540">
    <property type="entry name" value="P-loop containing nucleoside triphosphate hydrolases"/>
    <property type="match status" value="1"/>
</dbReference>
<evidence type="ECO:0000256" key="1">
    <source>
        <dbReference type="ARBA" id="ARBA00002074"/>
    </source>
</evidence>
<evidence type="ECO:0000256" key="7">
    <source>
        <dbReference type="ARBA" id="ARBA00022737"/>
    </source>
</evidence>